<reference evidence="1" key="1">
    <citation type="submission" date="2020-10" db="EMBL/GenBank/DDBJ databases">
        <authorList>
            <person name="Han B."/>
            <person name="Lu T."/>
            <person name="Zhao Q."/>
            <person name="Huang X."/>
            <person name="Zhao Y."/>
        </authorList>
    </citation>
    <scope>NUCLEOTIDE SEQUENCE</scope>
</reference>
<accession>A0A811PIA5</accession>
<keyword evidence="2" id="KW-1185">Reference proteome</keyword>
<organism evidence="1 2">
    <name type="scientific">Miscanthus lutarioriparius</name>
    <dbReference type="NCBI Taxonomy" id="422564"/>
    <lineage>
        <taxon>Eukaryota</taxon>
        <taxon>Viridiplantae</taxon>
        <taxon>Streptophyta</taxon>
        <taxon>Embryophyta</taxon>
        <taxon>Tracheophyta</taxon>
        <taxon>Spermatophyta</taxon>
        <taxon>Magnoliopsida</taxon>
        <taxon>Liliopsida</taxon>
        <taxon>Poales</taxon>
        <taxon>Poaceae</taxon>
        <taxon>PACMAD clade</taxon>
        <taxon>Panicoideae</taxon>
        <taxon>Andropogonodae</taxon>
        <taxon>Andropogoneae</taxon>
        <taxon>Saccharinae</taxon>
        <taxon>Miscanthus</taxon>
    </lineage>
</organism>
<sequence length="162" mass="17424">MGAGCVCRQRRRGAAVPDAIVACVQLPPRSFNPGGLGAPRDCCVVASLAGEQTVLRRGLRRHPRQPTATLATNTVSRLPRTRKCICKHASMPLLLVGVDYEYKAVNLLKGEQSDPVFRGQVPIASSSTSRPSKEGFKSPVFSLFTMLGQEMSMDCSIVVPAL</sequence>
<name>A0A811PIA5_9POAL</name>
<evidence type="ECO:0000313" key="2">
    <source>
        <dbReference type="Proteomes" id="UP000604825"/>
    </source>
</evidence>
<gene>
    <name evidence="1" type="ORF">NCGR_LOCUS29473</name>
</gene>
<protein>
    <submittedName>
        <fullName evidence="1">Uncharacterized protein</fullName>
    </submittedName>
</protein>
<proteinExistence type="predicted"/>
<dbReference type="OrthoDB" id="4951845at2759"/>
<comment type="caution">
    <text evidence="1">The sequence shown here is derived from an EMBL/GenBank/DDBJ whole genome shotgun (WGS) entry which is preliminary data.</text>
</comment>
<dbReference type="AlphaFoldDB" id="A0A811PIA5"/>
<dbReference type="EMBL" id="CAJGYO010000007">
    <property type="protein sequence ID" value="CAD6245009.1"/>
    <property type="molecule type" value="Genomic_DNA"/>
</dbReference>
<dbReference type="Proteomes" id="UP000604825">
    <property type="component" value="Unassembled WGS sequence"/>
</dbReference>
<evidence type="ECO:0000313" key="1">
    <source>
        <dbReference type="EMBL" id="CAD6245009.1"/>
    </source>
</evidence>